<evidence type="ECO:0000313" key="2">
    <source>
        <dbReference type="Proteomes" id="UP000724584"/>
    </source>
</evidence>
<dbReference type="Proteomes" id="UP000724584">
    <property type="component" value="Unassembled WGS sequence"/>
</dbReference>
<evidence type="ECO:0000313" key="1">
    <source>
        <dbReference type="EMBL" id="KAH6649366.1"/>
    </source>
</evidence>
<comment type="caution">
    <text evidence="1">The sequence shown here is derived from an EMBL/GenBank/DDBJ whole genome shotgun (WGS) entry which is preliminary data.</text>
</comment>
<reference evidence="1 2" key="1">
    <citation type="journal article" date="2021" name="Nat. Commun.">
        <title>Genetic determinants of endophytism in the Arabidopsis root mycobiome.</title>
        <authorList>
            <person name="Mesny F."/>
            <person name="Miyauchi S."/>
            <person name="Thiergart T."/>
            <person name="Pickel B."/>
            <person name="Atanasova L."/>
            <person name="Karlsson M."/>
            <person name="Huettel B."/>
            <person name="Barry K.W."/>
            <person name="Haridas S."/>
            <person name="Chen C."/>
            <person name="Bauer D."/>
            <person name="Andreopoulos W."/>
            <person name="Pangilinan J."/>
            <person name="LaButti K."/>
            <person name="Riley R."/>
            <person name="Lipzen A."/>
            <person name="Clum A."/>
            <person name="Drula E."/>
            <person name="Henrissat B."/>
            <person name="Kohler A."/>
            <person name="Grigoriev I.V."/>
            <person name="Martin F.M."/>
            <person name="Hacquard S."/>
        </authorList>
    </citation>
    <scope>NUCLEOTIDE SEQUENCE [LARGE SCALE GENOMIC DNA]</scope>
    <source>
        <strain evidence="1 2">MPI-SDFR-AT-0079</strain>
    </source>
</reference>
<protein>
    <submittedName>
        <fullName evidence="1">Uncharacterized protein</fullName>
    </submittedName>
</protein>
<gene>
    <name evidence="1" type="ORF">F5144DRAFT_588099</name>
</gene>
<keyword evidence="2" id="KW-1185">Reference proteome</keyword>
<accession>A0ACB7PM99</accession>
<organism evidence="1 2">
    <name type="scientific">Chaetomium tenue</name>
    <dbReference type="NCBI Taxonomy" id="1854479"/>
    <lineage>
        <taxon>Eukaryota</taxon>
        <taxon>Fungi</taxon>
        <taxon>Dikarya</taxon>
        <taxon>Ascomycota</taxon>
        <taxon>Pezizomycotina</taxon>
        <taxon>Sordariomycetes</taxon>
        <taxon>Sordariomycetidae</taxon>
        <taxon>Sordariales</taxon>
        <taxon>Chaetomiaceae</taxon>
        <taxon>Chaetomium</taxon>
    </lineage>
</organism>
<sequence>MPFKKLHHRAMPMIRCQANSTQILNATVPFRVCPSFQEQVHCVEAAVLSCRFESCSSRTLAPASIGVGATSDEAFTSLILDGDREGGPAIRSSYGVYVDMVDCNAEWRIVAPRKPVHVDSTPRVNVFTALKYSLDEAERELLGYGSTQSETVGLVSCL</sequence>
<dbReference type="EMBL" id="JAGIZQ010000001">
    <property type="protein sequence ID" value="KAH6649366.1"/>
    <property type="molecule type" value="Genomic_DNA"/>
</dbReference>
<name>A0ACB7PM99_9PEZI</name>
<proteinExistence type="predicted"/>